<feature type="compositionally biased region" description="Low complexity" evidence="4">
    <location>
        <begin position="529"/>
        <end position="541"/>
    </location>
</feature>
<dbReference type="AlphaFoldDB" id="A0A1S4G218"/>
<reference evidence="6 7" key="1">
    <citation type="submission" date="2017-06" db="EMBL/GenBank/DDBJ databases">
        <title>Aedes aegypti genome working group (AGWG) sequencing and assembly.</title>
        <authorList>
            <consortium name="Aedes aegypti Genome Working Group (AGWG)"/>
            <person name="Matthews B.J."/>
        </authorList>
    </citation>
    <scope>NUCLEOTIDE SEQUENCE [LARGE SCALE GENOMIC DNA]</scope>
    <source>
        <strain evidence="6 7">LVP_AGWG</strain>
    </source>
</reference>
<evidence type="ECO:0000313" key="7">
    <source>
        <dbReference type="Proteomes" id="UP000008820"/>
    </source>
</evidence>
<feature type="region of interest" description="Disordered" evidence="4">
    <location>
        <begin position="241"/>
        <end position="265"/>
    </location>
</feature>
<keyword evidence="1" id="KW-1015">Disulfide bond</keyword>
<dbReference type="GO" id="GO:0004252">
    <property type="term" value="F:serine-type endopeptidase activity"/>
    <property type="evidence" value="ECO:0007669"/>
    <property type="project" value="InterPro"/>
</dbReference>
<protein>
    <submittedName>
        <fullName evidence="6">Uncharacterized protein</fullName>
    </submittedName>
</protein>
<feature type="compositionally biased region" description="Polar residues" evidence="4">
    <location>
        <begin position="243"/>
        <end position="258"/>
    </location>
</feature>
<dbReference type="EnsemblMetazoa" id="AAEL014568-RA">
    <property type="protein sequence ID" value="AAEL014568-PA"/>
    <property type="gene ID" value="AAEL014568"/>
</dbReference>
<evidence type="ECO:0000256" key="5">
    <source>
        <dbReference type="SAM" id="SignalP"/>
    </source>
</evidence>
<dbReference type="PROSITE" id="PS50240">
    <property type="entry name" value="TRYPSIN_DOM"/>
    <property type="match status" value="1"/>
</dbReference>
<dbReference type="OrthoDB" id="7740727at2759"/>
<keyword evidence="5" id="KW-0732">Signal</keyword>
<feature type="chain" id="PRO_5043758386" evidence="5">
    <location>
        <begin position="25"/>
        <end position="930"/>
    </location>
</feature>
<name>A0A1S4G218_AEDAE</name>
<proteinExistence type="inferred from homology"/>
<feature type="compositionally biased region" description="Low complexity" evidence="4">
    <location>
        <begin position="472"/>
        <end position="507"/>
    </location>
</feature>
<feature type="region of interest" description="Disordered" evidence="4">
    <location>
        <begin position="468"/>
        <end position="541"/>
    </location>
</feature>
<dbReference type="SUPFAM" id="SSF50494">
    <property type="entry name" value="Trypsin-like serine proteases"/>
    <property type="match status" value="1"/>
</dbReference>
<dbReference type="VEuPathDB" id="VectorBase:AAEL014568"/>
<feature type="compositionally biased region" description="Basic and acidic residues" evidence="4">
    <location>
        <begin position="54"/>
        <end position="63"/>
    </location>
</feature>
<feature type="region of interest" description="Disordered" evidence="4">
    <location>
        <begin position="122"/>
        <end position="176"/>
    </location>
</feature>
<dbReference type="SMART" id="SM00020">
    <property type="entry name" value="Tryp_SPc"/>
    <property type="match status" value="1"/>
</dbReference>
<feature type="compositionally biased region" description="Acidic residues" evidence="4">
    <location>
        <begin position="64"/>
        <end position="74"/>
    </location>
</feature>
<dbReference type="CDD" id="cd00190">
    <property type="entry name" value="Tryp_SPc"/>
    <property type="match status" value="1"/>
</dbReference>
<organism evidence="6 7">
    <name type="scientific">Aedes aegypti</name>
    <name type="common">Yellowfever mosquito</name>
    <name type="synonym">Culex aegypti</name>
    <dbReference type="NCBI Taxonomy" id="7159"/>
    <lineage>
        <taxon>Eukaryota</taxon>
        <taxon>Metazoa</taxon>
        <taxon>Ecdysozoa</taxon>
        <taxon>Arthropoda</taxon>
        <taxon>Hexapoda</taxon>
        <taxon>Insecta</taxon>
        <taxon>Pterygota</taxon>
        <taxon>Neoptera</taxon>
        <taxon>Endopterygota</taxon>
        <taxon>Diptera</taxon>
        <taxon>Nematocera</taxon>
        <taxon>Culicoidea</taxon>
        <taxon>Culicidae</taxon>
        <taxon>Culicinae</taxon>
        <taxon>Aedini</taxon>
        <taxon>Aedes</taxon>
        <taxon>Stegomyia</taxon>
    </lineage>
</organism>
<dbReference type="InParanoid" id="A0A1S4G218"/>
<dbReference type="InterPro" id="IPR001254">
    <property type="entry name" value="Trypsin_dom"/>
</dbReference>
<gene>
    <name evidence="6" type="primary">5564700</name>
</gene>
<sequence length="930" mass="97690">MRVKKNELCLLLLIFTGVISSVECVEQHNDAQMSLKTSEEISLLEPLQFQRVDNVKTKGRDLDQSTDEPPEEVSPENGSSNLVIEPGVGVLESFQQALNNILSSTTPTPTVDVFAPQSLLEQLGIPGPEPVDPTSAPEETVPSKETRSSPRSAVETSVDADKYSTSRMSRPAPSEVPRDNLFQIVGTQFANVLESNSGQQFQNVTSQIAGGITNATNAFTGSSNSGIGTGIQSQLQQLINSIGPSSDSKPTNSQSDSPSPGIPQDSIFQQLGSQVTNPFGINAANGSSITNPLQPVTSQLGTIGNQFAGAIPNATNLIVGTNGADIQSQLQQLINIVGPNRTKPQSDSLPPGVSQDSFFQQLGSQFNNFFSTNNSAASNPLGSIASQFQNVSSQIAGGITNVSNTFTGSSNSANNTATDPFGVFTSQFQNVGTQITGGITNVTNAFTGSSNTGNSSSFLTSLQNQLLSLPGNTSSTSPPTTNESSTEASSSASTSSPNSEYSTDSSTTQPANDPIFPGILQPITIPFGNNGANQSSSSSPFNQIQNIGSQFVTGFSNATSGLFPNTPIGVPNTTAELQNLVNQLSPSSLSQTSNQVVDALKPSSVQGQLQGIGSQLEANIPNVSNDAGILNSLIPNILNWNSVSDLLLPSSLLTSSNNNLNPLPLPFLCPVCTPVCGKANPHARVAGGVELTPSNKYPWTARIMYFGTDVGQGTLINDRAVVTTATIVKSIPIYTAVTVLFNVFDKTATTEQRLERRVANVYTPLLYNPANIYDYNIGIIRLATPVTFSTTFMPICLPKYYDSIGGTSGTLVGWGAQTPTGAGSNKPREVSIPLYTDRECQLSNSRLTSNNLCGGVIKPASDAFIKATCKGDDGAALMYPSRTDATVLTLLGVAIDVPNQGCGETNQLSVFSKVYNNLDFIVLFGSGCGC</sequence>
<accession>A0A1S4G218</accession>
<evidence type="ECO:0000256" key="4">
    <source>
        <dbReference type="SAM" id="MobiDB-lite"/>
    </source>
</evidence>
<dbReference type="Pfam" id="PF00089">
    <property type="entry name" value="Trypsin"/>
    <property type="match status" value="1"/>
</dbReference>
<comment type="similarity">
    <text evidence="3">Belongs to the peptidase S1 family. CLIP subfamily.</text>
</comment>
<dbReference type="InterPro" id="IPR009003">
    <property type="entry name" value="Peptidase_S1_PA"/>
</dbReference>
<dbReference type="Proteomes" id="UP000008820">
    <property type="component" value="Chromosome 1"/>
</dbReference>
<dbReference type="PANTHER" id="PTHR24256">
    <property type="entry name" value="TRYPTASE-RELATED"/>
    <property type="match status" value="1"/>
</dbReference>
<evidence type="ECO:0000256" key="1">
    <source>
        <dbReference type="ARBA" id="ARBA00023157"/>
    </source>
</evidence>
<feature type="region of interest" description="Disordered" evidence="4">
    <location>
        <begin position="54"/>
        <end position="82"/>
    </location>
</feature>
<dbReference type="InterPro" id="IPR043504">
    <property type="entry name" value="Peptidase_S1_PA_chymotrypsin"/>
</dbReference>
<evidence type="ECO:0000256" key="2">
    <source>
        <dbReference type="ARBA" id="ARBA00023180"/>
    </source>
</evidence>
<evidence type="ECO:0000313" key="6">
    <source>
        <dbReference type="EnsemblMetazoa" id="AAEL014568-PA"/>
    </source>
</evidence>
<keyword evidence="7" id="KW-1185">Reference proteome</keyword>
<dbReference type="InterPro" id="IPR051487">
    <property type="entry name" value="Ser/Thr_Proteases_Immune/Dev"/>
</dbReference>
<feature type="signal peptide" evidence="5">
    <location>
        <begin position="1"/>
        <end position="24"/>
    </location>
</feature>
<reference evidence="6" key="2">
    <citation type="submission" date="2020-05" db="UniProtKB">
        <authorList>
            <consortium name="EnsemblMetazoa"/>
        </authorList>
    </citation>
    <scope>IDENTIFICATION</scope>
    <source>
        <strain evidence="6">LVP_AGWG</strain>
    </source>
</reference>
<dbReference type="GO" id="GO:0006508">
    <property type="term" value="P:proteolysis"/>
    <property type="evidence" value="ECO:0007669"/>
    <property type="project" value="InterPro"/>
</dbReference>
<dbReference type="Gene3D" id="2.40.10.10">
    <property type="entry name" value="Trypsin-like serine proteases"/>
    <property type="match status" value="1"/>
</dbReference>
<keyword evidence="2" id="KW-0325">Glycoprotein</keyword>
<evidence type="ECO:0000256" key="3">
    <source>
        <dbReference type="ARBA" id="ARBA00024195"/>
    </source>
</evidence>